<dbReference type="InterPro" id="IPR011008">
    <property type="entry name" value="Dimeric_a/b-barrel"/>
</dbReference>
<evidence type="ECO:0000259" key="1">
    <source>
        <dbReference type="Pfam" id="PF07045"/>
    </source>
</evidence>
<sequence>MPAYVVFMRDEMVDPVEFDQYAAKVDASFEGHEVKPLADYGTIETLEGEEIDGAVILEFRDMDAARAWYRSSAYQTTAQHRFKGARYRGFIVEGLPAEE</sequence>
<dbReference type="EMBL" id="JAEPRQ010000004">
    <property type="protein sequence ID" value="MBK4216878.1"/>
    <property type="molecule type" value="Genomic_DNA"/>
</dbReference>
<name>A0A934SFU3_9RHOB</name>
<dbReference type="RefSeq" id="WP_200687200.1">
    <property type="nucleotide sequence ID" value="NZ_JAEPRQ010000004.1"/>
</dbReference>
<dbReference type="InterPro" id="IPR010753">
    <property type="entry name" value="DUF1330"/>
</dbReference>
<dbReference type="Gene3D" id="3.30.70.100">
    <property type="match status" value="1"/>
</dbReference>
<dbReference type="PANTHER" id="PTHR41521">
    <property type="match status" value="1"/>
</dbReference>
<evidence type="ECO:0000313" key="2">
    <source>
        <dbReference type="EMBL" id="MBK4216878.1"/>
    </source>
</evidence>
<feature type="domain" description="DUF1330" evidence="1">
    <location>
        <begin position="2"/>
        <end position="95"/>
    </location>
</feature>
<keyword evidence="3" id="KW-1185">Reference proteome</keyword>
<organism evidence="2 3">
    <name type="scientific">Paracoccus caeni</name>
    <dbReference type="NCBI Taxonomy" id="657651"/>
    <lineage>
        <taxon>Bacteria</taxon>
        <taxon>Pseudomonadati</taxon>
        <taxon>Pseudomonadota</taxon>
        <taxon>Alphaproteobacteria</taxon>
        <taxon>Rhodobacterales</taxon>
        <taxon>Paracoccaceae</taxon>
        <taxon>Paracoccus</taxon>
    </lineage>
</organism>
<dbReference type="Proteomes" id="UP000640485">
    <property type="component" value="Unassembled WGS sequence"/>
</dbReference>
<dbReference type="AlphaFoldDB" id="A0A934SFU3"/>
<accession>A0A934SFU3</accession>
<dbReference type="PANTHER" id="PTHR41521:SF4">
    <property type="entry name" value="BLR0684 PROTEIN"/>
    <property type="match status" value="1"/>
</dbReference>
<evidence type="ECO:0000313" key="3">
    <source>
        <dbReference type="Proteomes" id="UP000640485"/>
    </source>
</evidence>
<protein>
    <submittedName>
        <fullName evidence="2">DUF1330 domain-containing protein</fullName>
    </submittedName>
</protein>
<comment type="caution">
    <text evidence="2">The sequence shown here is derived from an EMBL/GenBank/DDBJ whole genome shotgun (WGS) entry which is preliminary data.</text>
</comment>
<gene>
    <name evidence="2" type="ORF">JJJ17_13145</name>
</gene>
<reference evidence="2" key="1">
    <citation type="submission" date="2021-01" db="EMBL/GenBank/DDBJ databases">
        <title>Paracoccus amoyensis sp. nov., isolated from the surface seawater along the coast of Xiamen Island, China.</title>
        <authorList>
            <person name="Lyu L."/>
        </authorList>
    </citation>
    <scope>NUCLEOTIDE SEQUENCE</scope>
    <source>
        <strain evidence="2">MJ17</strain>
    </source>
</reference>
<dbReference type="SUPFAM" id="SSF54909">
    <property type="entry name" value="Dimeric alpha+beta barrel"/>
    <property type="match status" value="1"/>
</dbReference>
<dbReference type="Pfam" id="PF07045">
    <property type="entry name" value="DUF1330"/>
    <property type="match status" value="1"/>
</dbReference>
<proteinExistence type="predicted"/>